<accession>A0ABX1QX02</accession>
<dbReference type="EMBL" id="JAATNW010000001">
    <property type="protein sequence ID" value="NMH58770.1"/>
    <property type="molecule type" value="Genomic_DNA"/>
</dbReference>
<dbReference type="RefSeq" id="WP_169209320.1">
    <property type="nucleotide sequence ID" value="NZ_JAATNW010000001.1"/>
</dbReference>
<dbReference type="PROSITE" id="PS51257">
    <property type="entry name" value="PROKAR_LIPOPROTEIN"/>
    <property type="match status" value="1"/>
</dbReference>
<sequence>MPRLKLLLIALAGFTSCSFKPTLETTLTDYQQRLQRVLDIDVITPVPRTEFTFPKITANTEDFAEANINLIDYSRLSHCELSSLIAQRNTTLGKVQPLSQRFVYEAKLLTLLERCEISLALTDVALSRKIGDIFDLKNEQFSALWGLLIQKSDEVKIALSVSNTTLVDTTEHTDMNSVIALSYLNSLKDKPLEVVNKEVESSLATLQLSRLPAKLWRTQAVLATQLANITPVIRPKLEALDCSKSTDFSKAEILRNIFQLFFIQRIQPVGSQLNHYHYQLQPVWLNWINNDYLSMPFKDYIRKHTQAGFADYKSHMQDHVKMWQSFFKQCGIDVATATN</sequence>
<gene>
    <name evidence="1" type="ORF">HCJ96_01865</name>
</gene>
<reference evidence="1 2" key="1">
    <citation type="submission" date="2020-03" db="EMBL/GenBank/DDBJ databases">
        <title>Alteromonas ponticola sp. nov., isolated from seawater.</title>
        <authorList>
            <person name="Yoon J.-H."/>
            <person name="Kim Y.-O."/>
        </authorList>
    </citation>
    <scope>NUCLEOTIDE SEQUENCE [LARGE SCALE GENOMIC DNA]</scope>
    <source>
        <strain evidence="1 2">MYP5</strain>
    </source>
</reference>
<dbReference type="Pfam" id="PF11279">
    <property type="entry name" value="DUF3080"/>
    <property type="match status" value="1"/>
</dbReference>
<name>A0ABX1QX02_9ALTE</name>
<evidence type="ECO:0000313" key="2">
    <source>
        <dbReference type="Proteomes" id="UP000709336"/>
    </source>
</evidence>
<organism evidence="1 2">
    <name type="scientific">Alteromonas ponticola</name>
    <dbReference type="NCBI Taxonomy" id="2720613"/>
    <lineage>
        <taxon>Bacteria</taxon>
        <taxon>Pseudomonadati</taxon>
        <taxon>Pseudomonadota</taxon>
        <taxon>Gammaproteobacteria</taxon>
        <taxon>Alteromonadales</taxon>
        <taxon>Alteromonadaceae</taxon>
        <taxon>Alteromonas/Salinimonas group</taxon>
        <taxon>Alteromonas</taxon>
    </lineage>
</organism>
<protein>
    <submittedName>
        <fullName evidence="1">DUF3080 domain-containing protein</fullName>
    </submittedName>
</protein>
<dbReference type="InterPro" id="IPR021431">
    <property type="entry name" value="DUF3080"/>
</dbReference>
<evidence type="ECO:0000313" key="1">
    <source>
        <dbReference type="EMBL" id="NMH58770.1"/>
    </source>
</evidence>
<dbReference type="Proteomes" id="UP000709336">
    <property type="component" value="Unassembled WGS sequence"/>
</dbReference>
<comment type="caution">
    <text evidence="1">The sequence shown here is derived from an EMBL/GenBank/DDBJ whole genome shotgun (WGS) entry which is preliminary data.</text>
</comment>
<proteinExistence type="predicted"/>
<keyword evidence="2" id="KW-1185">Reference proteome</keyword>